<protein>
    <submittedName>
        <fullName evidence="4">Flavodoxin-like fold family protein</fullName>
    </submittedName>
</protein>
<gene>
    <name evidence="4" type="ORF">NONO_c65740</name>
</gene>
<evidence type="ECO:0000313" key="5">
    <source>
        <dbReference type="Proteomes" id="UP000019150"/>
    </source>
</evidence>
<dbReference type="PATRIC" id="fig|1415166.3.peg.6754"/>
<proteinExistence type="inferred from homology"/>
<dbReference type="Pfam" id="PF02525">
    <property type="entry name" value="Flavodoxin_2"/>
    <property type="match status" value="1"/>
</dbReference>
<dbReference type="STRING" id="1415166.NONO_c65740"/>
<evidence type="ECO:0000259" key="3">
    <source>
        <dbReference type="Pfam" id="PF02525"/>
    </source>
</evidence>
<name>W5TQB5_9NOCA</name>
<dbReference type="InterPro" id="IPR051545">
    <property type="entry name" value="NAD(P)H_dehydrogenase_qn"/>
</dbReference>
<dbReference type="HOGENOM" id="CLU_058643_1_1_11"/>
<dbReference type="RefSeq" id="WP_025352654.1">
    <property type="nucleotide sequence ID" value="NZ_CP006850.1"/>
</dbReference>
<dbReference type="KEGG" id="nno:NONO_c65740"/>
<dbReference type="InterPro" id="IPR029039">
    <property type="entry name" value="Flavoprotein-like_sf"/>
</dbReference>
<dbReference type="Gene3D" id="3.40.50.360">
    <property type="match status" value="1"/>
</dbReference>
<reference evidence="4 5" key="1">
    <citation type="journal article" date="2014" name="Appl. Environ. Microbiol.">
        <title>Insights into the Microbial Degradation of Rubber and Gutta-Percha by Analysis of the Complete Genome of Nocardia nova SH22a.</title>
        <authorList>
            <person name="Luo Q."/>
            <person name="Hiessl S."/>
            <person name="Poehlein A."/>
            <person name="Daniel R."/>
            <person name="Steinbuchel A."/>
        </authorList>
    </citation>
    <scope>NUCLEOTIDE SEQUENCE [LARGE SCALE GENOMIC DNA]</scope>
    <source>
        <strain evidence="4">SH22a</strain>
    </source>
</reference>
<dbReference type="SUPFAM" id="SSF52218">
    <property type="entry name" value="Flavoproteins"/>
    <property type="match status" value="1"/>
</dbReference>
<dbReference type="GO" id="GO:0003955">
    <property type="term" value="F:NAD(P)H dehydrogenase (quinone) activity"/>
    <property type="evidence" value="ECO:0007669"/>
    <property type="project" value="TreeGrafter"/>
</dbReference>
<dbReference type="PANTHER" id="PTHR10204:SF34">
    <property type="entry name" value="NAD(P)H DEHYDROGENASE [QUINONE] 1 ISOFORM 1"/>
    <property type="match status" value="1"/>
</dbReference>
<accession>W5TQB5</accession>
<dbReference type="AlphaFoldDB" id="W5TQB5"/>
<dbReference type="InterPro" id="IPR003680">
    <property type="entry name" value="Flavodoxin_fold"/>
</dbReference>
<dbReference type="GO" id="GO:0005829">
    <property type="term" value="C:cytosol"/>
    <property type="evidence" value="ECO:0007669"/>
    <property type="project" value="TreeGrafter"/>
</dbReference>
<comment type="similarity">
    <text evidence="1">Belongs to the NAD(P)H dehydrogenase (quinone) family.</text>
</comment>
<evidence type="ECO:0000256" key="2">
    <source>
        <dbReference type="ARBA" id="ARBA00023002"/>
    </source>
</evidence>
<organism evidence="4 5">
    <name type="scientific">Nocardia nova SH22a</name>
    <dbReference type="NCBI Taxonomy" id="1415166"/>
    <lineage>
        <taxon>Bacteria</taxon>
        <taxon>Bacillati</taxon>
        <taxon>Actinomycetota</taxon>
        <taxon>Actinomycetes</taxon>
        <taxon>Mycobacteriales</taxon>
        <taxon>Nocardiaceae</taxon>
        <taxon>Nocardia</taxon>
    </lineage>
</organism>
<sequence length="203" mass="22125">MSALVVVAHPDPESLTHGVGQQISRSLTGDGVENRVADLHAEQFDPRFTLADRRRYQGNGPIPADVAAEQERLDGVDDIVLVFPVYWWSMPALLKGWIDRVFVNGWAFDDHSTPLVGKLGHKTIHLVLLAGDDADSFRRHGYDTAITTQIETGVLGYCGARTGITAVVHESESRSSASIEQEVSAVAASVADEVRRTRRPIGV</sequence>
<evidence type="ECO:0000313" key="4">
    <source>
        <dbReference type="EMBL" id="AHH21344.1"/>
    </source>
</evidence>
<dbReference type="EMBL" id="CP006850">
    <property type="protein sequence ID" value="AHH21344.1"/>
    <property type="molecule type" value="Genomic_DNA"/>
</dbReference>
<dbReference type="Proteomes" id="UP000019150">
    <property type="component" value="Chromosome"/>
</dbReference>
<dbReference type="PANTHER" id="PTHR10204">
    <property type="entry name" value="NAD P H OXIDOREDUCTASE-RELATED"/>
    <property type="match status" value="1"/>
</dbReference>
<dbReference type="eggNOG" id="COG2249">
    <property type="taxonomic scope" value="Bacteria"/>
</dbReference>
<keyword evidence="2" id="KW-0560">Oxidoreductase</keyword>
<dbReference type="OrthoDB" id="9798454at2"/>
<keyword evidence="5" id="KW-1185">Reference proteome</keyword>
<feature type="domain" description="Flavodoxin-like fold" evidence="3">
    <location>
        <begin position="1"/>
        <end position="187"/>
    </location>
</feature>
<evidence type="ECO:0000256" key="1">
    <source>
        <dbReference type="ARBA" id="ARBA00006252"/>
    </source>
</evidence>